<feature type="transmembrane region" description="Helical" evidence="1">
    <location>
        <begin position="249"/>
        <end position="276"/>
    </location>
</feature>
<feature type="transmembrane region" description="Helical" evidence="1">
    <location>
        <begin position="142"/>
        <end position="164"/>
    </location>
</feature>
<evidence type="ECO:0000259" key="2">
    <source>
        <dbReference type="Pfam" id="PF20152"/>
    </source>
</evidence>
<feature type="transmembrane region" description="Helical" evidence="1">
    <location>
        <begin position="213"/>
        <end position="237"/>
    </location>
</feature>
<feature type="domain" description="DUF6534" evidence="2">
    <location>
        <begin position="223"/>
        <end position="308"/>
    </location>
</feature>
<proteinExistence type="predicted"/>
<keyword evidence="1" id="KW-0472">Membrane</keyword>
<dbReference type="PANTHER" id="PTHR40465:SF1">
    <property type="entry name" value="DUF6534 DOMAIN-CONTAINING PROTEIN"/>
    <property type="match status" value="1"/>
</dbReference>
<organism evidence="3 4">
    <name type="scientific">Pholiota conissans</name>
    <dbReference type="NCBI Taxonomy" id="109636"/>
    <lineage>
        <taxon>Eukaryota</taxon>
        <taxon>Fungi</taxon>
        <taxon>Dikarya</taxon>
        <taxon>Basidiomycota</taxon>
        <taxon>Agaricomycotina</taxon>
        <taxon>Agaricomycetes</taxon>
        <taxon>Agaricomycetidae</taxon>
        <taxon>Agaricales</taxon>
        <taxon>Agaricineae</taxon>
        <taxon>Strophariaceae</taxon>
        <taxon>Pholiota</taxon>
    </lineage>
</organism>
<accession>A0A9P5YRC6</accession>
<evidence type="ECO:0000313" key="3">
    <source>
        <dbReference type="EMBL" id="KAF9472516.1"/>
    </source>
</evidence>
<dbReference type="EMBL" id="MU155527">
    <property type="protein sequence ID" value="KAF9472516.1"/>
    <property type="molecule type" value="Genomic_DNA"/>
</dbReference>
<dbReference type="Proteomes" id="UP000807469">
    <property type="component" value="Unassembled WGS sequence"/>
</dbReference>
<dbReference type="OrthoDB" id="3190888at2759"/>
<sequence length="380" mass="42018">MGATVKWKPEDNPWALPHLPDLFIPVALKRATLMESLAMPTSFHGTLGAASIGFYFSCVVFGILTTQMVVYFQRFPKDRLLYKLLVAILWYGICLACSAVACYSGVISRLLELADQVFIGYSIYYYAVTHYGQPQVFGSDRVIFTLVLQIIMGNLVGTIVKLCFAMRVWRFSKRNVLITGTIVFLVLGEFALAIVYSVRAFQLSLFEGQKLQLIASLALAGGFLTDFAIAGALCMFLRKMRTGHKKADTLVNTLTIYAINTGVLTGAISLLTLILYNSLPSTLAYMASYFTLGKLYAISFLATLNTRKVLRGRGTDAENTSEGMSNARNTFFMVTNSGRGPRNVDYKSHLRSVEIDVRKEVSIVGDVDDHAAQDVSLVNF</sequence>
<feature type="transmembrane region" description="Helical" evidence="1">
    <location>
        <begin position="176"/>
        <end position="201"/>
    </location>
</feature>
<name>A0A9P5YRC6_9AGAR</name>
<feature type="transmembrane region" description="Helical" evidence="1">
    <location>
        <begin position="282"/>
        <end position="304"/>
    </location>
</feature>
<gene>
    <name evidence="3" type="ORF">BDN70DRAFT_938129</name>
</gene>
<evidence type="ECO:0000313" key="4">
    <source>
        <dbReference type="Proteomes" id="UP000807469"/>
    </source>
</evidence>
<protein>
    <recommendedName>
        <fullName evidence="2">DUF6534 domain-containing protein</fullName>
    </recommendedName>
</protein>
<comment type="caution">
    <text evidence="3">The sequence shown here is derived from an EMBL/GenBank/DDBJ whole genome shotgun (WGS) entry which is preliminary data.</text>
</comment>
<keyword evidence="4" id="KW-1185">Reference proteome</keyword>
<evidence type="ECO:0000256" key="1">
    <source>
        <dbReference type="SAM" id="Phobius"/>
    </source>
</evidence>
<keyword evidence="1" id="KW-1133">Transmembrane helix</keyword>
<dbReference type="AlphaFoldDB" id="A0A9P5YRC6"/>
<dbReference type="PANTHER" id="PTHR40465">
    <property type="entry name" value="CHROMOSOME 1, WHOLE GENOME SHOTGUN SEQUENCE"/>
    <property type="match status" value="1"/>
</dbReference>
<dbReference type="InterPro" id="IPR045339">
    <property type="entry name" value="DUF6534"/>
</dbReference>
<keyword evidence="1" id="KW-0812">Transmembrane</keyword>
<feature type="transmembrane region" description="Helical" evidence="1">
    <location>
        <begin position="84"/>
        <end position="106"/>
    </location>
</feature>
<dbReference type="Pfam" id="PF20152">
    <property type="entry name" value="DUF6534"/>
    <property type="match status" value="1"/>
</dbReference>
<reference evidence="3" key="1">
    <citation type="submission" date="2020-11" db="EMBL/GenBank/DDBJ databases">
        <authorList>
            <consortium name="DOE Joint Genome Institute"/>
            <person name="Ahrendt S."/>
            <person name="Riley R."/>
            <person name="Andreopoulos W."/>
            <person name="Labutti K."/>
            <person name="Pangilinan J."/>
            <person name="Ruiz-Duenas F.J."/>
            <person name="Barrasa J.M."/>
            <person name="Sanchez-Garcia M."/>
            <person name="Camarero S."/>
            <person name="Miyauchi S."/>
            <person name="Serrano A."/>
            <person name="Linde D."/>
            <person name="Babiker R."/>
            <person name="Drula E."/>
            <person name="Ayuso-Fernandez I."/>
            <person name="Pacheco R."/>
            <person name="Padilla G."/>
            <person name="Ferreira P."/>
            <person name="Barriuso J."/>
            <person name="Kellner H."/>
            <person name="Castanera R."/>
            <person name="Alfaro M."/>
            <person name="Ramirez L."/>
            <person name="Pisabarro A.G."/>
            <person name="Kuo A."/>
            <person name="Tritt A."/>
            <person name="Lipzen A."/>
            <person name="He G."/>
            <person name="Yan M."/>
            <person name="Ng V."/>
            <person name="Cullen D."/>
            <person name="Martin F."/>
            <person name="Rosso M.-N."/>
            <person name="Henrissat B."/>
            <person name="Hibbett D."/>
            <person name="Martinez A.T."/>
            <person name="Grigoriev I.V."/>
        </authorList>
    </citation>
    <scope>NUCLEOTIDE SEQUENCE</scope>
    <source>
        <strain evidence="3">CIRM-BRFM 674</strain>
    </source>
</reference>
<feature type="transmembrane region" description="Helical" evidence="1">
    <location>
        <begin position="52"/>
        <end position="72"/>
    </location>
</feature>